<evidence type="ECO:0000256" key="1">
    <source>
        <dbReference type="SAM" id="MobiDB-lite"/>
    </source>
</evidence>
<feature type="compositionally biased region" description="Low complexity" evidence="1">
    <location>
        <begin position="11"/>
        <end position="26"/>
    </location>
</feature>
<gene>
    <name evidence="2" type="ORF">JCGZ_03327</name>
</gene>
<dbReference type="EMBL" id="KK915609">
    <property type="protein sequence ID" value="KDP21656.1"/>
    <property type="molecule type" value="Genomic_DNA"/>
</dbReference>
<accession>A0A067JCU9</accession>
<reference evidence="2 3" key="1">
    <citation type="journal article" date="2014" name="PLoS ONE">
        <title>Global Analysis of Gene Expression Profiles in Physic Nut (Jatropha curcas L.) Seedlings Exposed to Salt Stress.</title>
        <authorList>
            <person name="Zhang L."/>
            <person name="Zhang C."/>
            <person name="Wu P."/>
            <person name="Chen Y."/>
            <person name="Li M."/>
            <person name="Jiang H."/>
            <person name="Wu G."/>
        </authorList>
    </citation>
    <scope>NUCLEOTIDE SEQUENCE [LARGE SCALE GENOMIC DNA]</scope>
    <source>
        <strain evidence="3">cv. GZQX0401</strain>
        <tissue evidence="2">Young leaves</tissue>
    </source>
</reference>
<feature type="compositionally biased region" description="Acidic residues" evidence="1">
    <location>
        <begin position="1"/>
        <end position="10"/>
    </location>
</feature>
<organism evidence="2 3">
    <name type="scientific">Jatropha curcas</name>
    <name type="common">Barbados nut</name>
    <dbReference type="NCBI Taxonomy" id="180498"/>
    <lineage>
        <taxon>Eukaryota</taxon>
        <taxon>Viridiplantae</taxon>
        <taxon>Streptophyta</taxon>
        <taxon>Embryophyta</taxon>
        <taxon>Tracheophyta</taxon>
        <taxon>Spermatophyta</taxon>
        <taxon>Magnoliopsida</taxon>
        <taxon>eudicotyledons</taxon>
        <taxon>Gunneridae</taxon>
        <taxon>Pentapetalae</taxon>
        <taxon>rosids</taxon>
        <taxon>fabids</taxon>
        <taxon>Malpighiales</taxon>
        <taxon>Euphorbiaceae</taxon>
        <taxon>Crotonoideae</taxon>
        <taxon>Jatropheae</taxon>
        <taxon>Jatropha</taxon>
    </lineage>
</organism>
<feature type="region of interest" description="Disordered" evidence="1">
    <location>
        <begin position="1"/>
        <end position="26"/>
    </location>
</feature>
<proteinExistence type="predicted"/>
<evidence type="ECO:0000313" key="2">
    <source>
        <dbReference type="EMBL" id="KDP21656.1"/>
    </source>
</evidence>
<name>A0A067JCU9_JATCU</name>
<protein>
    <submittedName>
        <fullName evidence="2">Uncharacterized protein</fullName>
    </submittedName>
</protein>
<keyword evidence="3" id="KW-1185">Reference proteome</keyword>
<dbReference type="AlphaFoldDB" id="A0A067JCU9"/>
<sequence length="96" mass="10802">MAEEESEMVETEAPSEPSPASDPASAPLQLSIRIPALYSKYEEHVDRYGGMIQKIVEKVSNRYKVVDVSVTIRIQQEFIQGQRCISVTVESVVQKF</sequence>
<dbReference type="Proteomes" id="UP000027138">
    <property type="component" value="Unassembled WGS sequence"/>
</dbReference>
<evidence type="ECO:0000313" key="3">
    <source>
        <dbReference type="Proteomes" id="UP000027138"/>
    </source>
</evidence>